<dbReference type="PATRIC" id="fig|1423812.3.peg.1240"/>
<dbReference type="AlphaFoldDB" id="A0A0R1PVJ5"/>
<dbReference type="STRING" id="1423812.FD20_GL001160"/>
<dbReference type="NCBIfam" id="TIGR01560">
    <property type="entry name" value="put_DNA_pack"/>
    <property type="match status" value="1"/>
</dbReference>
<organism evidence="1 2">
    <name type="scientific">Liquorilactobacillus uvarum DSM 19971</name>
    <dbReference type="NCBI Taxonomy" id="1423812"/>
    <lineage>
        <taxon>Bacteria</taxon>
        <taxon>Bacillati</taxon>
        <taxon>Bacillota</taxon>
        <taxon>Bacilli</taxon>
        <taxon>Lactobacillales</taxon>
        <taxon>Lactobacillaceae</taxon>
        <taxon>Liquorilactobacillus</taxon>
    </lineage>
</organism>
<dbReference type="OrthoDB" id="2312619at2"/>
<comment type="caution">
    <text evidence="1">The sequence shown here is derived from an EMBL/GenBank/DDBJ whole genome shotgun (WGS) entry which is preliminary data.</text>
</comment>
<keyword evidence="2" id="KW-1185">Reference proteome</keyword>
<sequence>MVNELMKELGLDETPDNEALISSLVADAQLITLDSISSTATQDDYKNNNLFNRAVKTLATQLFYDRTLSEGTSLGYQMIVTHLQMGVLSSADTNATSNENI</sequence>
<evidence type="ECO:0000313" key="2">
    <source>
        <dbReference type="Proteomes" id="UP000051155"/>
    </source>
</evidence>
<gene>
    <name evidence="1" type="ORF">FD20_GL001160</name>
</gene>
<evidence type="ECO:0000313" key="1">
    <source>
        <dbReference type="EMBL" id="KRL36617.1"/>
    </source>
</evidence>
<proteinExistence type="predicted"/>
<name>A0A0R1PVJ5_9LACO</name>
<dbReference type="InterPro" id="IPR006450">
    <property type="entry name" value="Phage_HK97_gp6-like"/>
</dbReference>
<dbReference type="EMBL" id="AZEG01000024">
    <property type="protein sequence ID" value="KRL36617.1"/>
    <property type="molecule type" value="Genomic_DNA"/>
</dbReference>
<accession>A0A0R1PVJ5</accession>
<dbReference type="Proteomes" id="UP000051155">
    <property type="component" value="Unassembled WGS sequence"/>
</dbReference>
<reference evidence="1 2" key="1">
    <citation type="journal article" date="2015" name="Genome Announc.">
        <title>Expanding the biotechnology potential of lactobacilli through comparative genomics of 213 strains and associated genera.</title>
        <authorList>
            <person name="Sun Z."/>
            <person name="Harris H.M."/>
            <person name="McCann A."/>
            <person name="Guo C."/>
            <person name="Argimon S."/>
            <person name="Zhang W."/>
            <person name="Yang X."/>
            <person name="Jeffery I.B."/>
            <person name="Cooney J.C."/>
            <person name="Kagawa T.F."/>
            <person name="Liu W."/>
            <person name="Song Y."/>
            <person name="Salvetti E."/>
            <person name="Wrobel A."/>
            <person name="Rasinkangas P."/>
            <person name="Parkhill J."/>
            <person name="Rea M.C."/>
            <person name="O'Sullivan O."/>
            <person name="Ritari J."/>
            <person name="Douillard F.P."/>
            <person name="Paul Ross R."/>
            <person name="Yang R."/>
            <person name="Briner A.E."/>
            <person name="Felis G.E."/>
            <person name="de Vos W.M."/>
            <person name="Barrangou R."/>
            <person name="Klaenhammer T.R."/>
            <person name="Caufield P.W."/>
            <person name="Cui Y."/>
            <person name="Zhang H."/>
            <person name="O'Toole P.W."/>
        </authorList>
    </citation>
    <scope>NUCLEOTIDE SEQUENCE [LARGE SCALE GENOMIC DNA]</scope>
    <source>
        <strain evidence="1 2">DSM 19971</strain>
    </source>
</reference>
<dbReference type="RefSeq" id="WP_057738147.1">
    <property type="nucleotide sequence ID" value="NZ_AZEG01000024.1"/>
</dbReference>
<protein>
    <submittedName>
        <fullName evidence="1">Uncharacterized protein</fullName>
    </submittedName>
</protein>